<name>A0A1I7XPK2_HETBA</name>
<reference evidence="3" key="1">
    <citation type="submission" date="2016-11" db="UniProtKB">
        <authorList>
            <consortium name="WormBaseParasite"/>
        </authorList>
    </citation>
    <scope>IDENTIFICATION</scope>
</reference>
<dbReference type="PANTHER" id="PTHR22891">
    <property type="entry name" value="EUKARYOTIC TRANSLATION INITIATION FACTOR 2C"/>
    <property type="match status" value="1"/>
</dbReference>
<dbReference type="InterPro" id="IPR012337">
    <property type="entry name" value="RNaseH-like_sf"/>
</dbReference>
<dbReference type="SUPFAM" id="SSF53098">
    <property type="entry name" value="Ribonuclease H-like"/>
    <property type="match status" value="1"/>
</dbReference>
<accession>A0A1I7XPK2</accession>
<evidence type="ECO:0000313" key="2">
    <source>
        <dbReference type="Proteomes" id="UP000095283"/>
    </source>
</evidence>
<dbReference type="GO" id="GO:0003676">
    <property type="term" value="F:nucleic acid binding"/>
    <property type="evidence" value="ECO:0007669"/>
    <property type="project" value="InterPro"/>
</dbReference>
<dbReference type="InterPro" id="IPR036397">
    <property type="entry name" value="RNaseH_sf"/>
</dbReference>
<feature type="domain" description="Piwi" evidence="1">
    <location>
        <begin position="2"/>
        <end position="205"/>
    </location>
</feature>
<dbReference type="AlphaFoldDB" id="A0A1I7XPK2"/>
<keyword evidence="2" id="KW-1185">Reference proteome</keyword>
<dbReference type="InterPro" id="IPR003165">
    <property type="entry name" value="Piwi"/>
</dbReference>
<dbReference type="SMART" id="SM00950">
    <property type="entry name" value="Piwi"/>
    <property type="match status" value="1"/>
</dbReference>
<protein>
    <submittedName>
        <fullName evidence="3">Piwi domain-containing protein</fullName>
    </submittedName>
</protein>
<dbReference type="WBParaSite" id="Hba_19410">
    <property type="protein sequence ID" value="Hba_19410"/>
    <property type="gene ID" value="Hba_19410"/>
</dbReference>
<organism evidence="2 3">
    <name type="scientific">Heterorhabditis bacteriophora</name>
    <name type="common">Entomopathogenic nematode worm</name>
    <dbReference type="NCBI Taxonomy" id="37862"/>
    <lineage>
        <taxon>Eukaryota</taxon>
        <taxon>Metazoa</taxon>
        <taxon>Ecdysozoa</taxon>
        <taxon>Nematoda</taxon>
        <taxon>Chromadorea</taxon>
        <taxon>Rhabditida</taxon>
        <taxon>Rhabditina</taxon>
        <taxon>Rhabditomorpha</taxon>
        <taxon>Strongyloidea</taxon>
        <taxon>Heterorhabditidae</taxon>
        <taxon>Heterorhabditis</taxon>
    </lineage>
</organism>
<sequence length="241" mass="27251">MPSVLGWGANCTDNPQKYLGDYEYIAPRQPDVCYYLLITVLCLEISNYYKVFQMLGNSLEKLLVRILKKFRAARNVPPQHIIIYFSGVSEGQWTLVSTDISCIHTIIPFLSIAFQIPSKYLLAMKKGIRSLSEQYKPKLTALALSKEHNERIYRKANDSNCTPDFLEGLTHGLCYLHEIITATVSVPVPLVVADRCAKRGHDVWIAYSDGSRDCMDSIEEANQKLTNNKPNGALQNVRYNA</sequence>
<evidence type="ECO:0000313" key="3">
    <source>
        <dbReference type="WBParaSite" id="Hba_19410"/>
    </source>
</evidence>
<dbReference type="Gene3D" id="3.30.420.10">
    <property type="entry name" value="Ribonuclease H-like superfamily/Ribonuclease H"/>
    <property type="match status" value="2"/>
</dbReference>
<evidence type="ECO:0000259" key="1">
    <source>
        <dbReference type="SMART" id="SM00950"/>
    </source>
</evidence>
<dbReference type="Proteomes" id="UP000095283">
    <property type="component" value="Unplaced"/>
</dbReference>
<dbReference type="Pfam" id="PF02171">
    <property type="entry name" value="Piwi"/>
    <property type="match status" value="1"/>
</dbReference>
<proteinExistence type="predicted"/>